<dbReference type="GeneID" id="10494021"/>
<feature type="transmembrane region" description="Helical" evidence="1">
    <location>
        <begin position="429"/>
        <end position="447"/>
    </location>
</feature>
<dbReference type="eggNOG" id="arCOG07183">
    <property type="taxonomic scope" value="Archaea"/>
</dbReference>
<protein>
    <recommendedName>
        <fullName evidence="4">Polysaccharide biosynthesis protein</fullName>
    </recommendedName>
</protein>
<evidence type="ECO:0000256" key="1">
    <source>
        <dbReference type="SAM" id="Phobius"/>
    </source>
</evidence>
<evidence type="ECO:0000313" key="3">
    <source>
        <dbReference type="Proteomes" id="UP000007812"/>
    </source>
</evidence>
<keyword evidence="1" id="KW-0812">Transmembrane</keyword>
<proteinExistence type="predicted"/>
<gene>
    <name evidence="2" type="ordered locus">Mcup_1833</name>
</gene>
<dbReference type="PATRIC" id="fig|1006006.8.peg.1838"/>
<dbReference type="KEGG" id="mcn:Mcup_1833"/>
<feature type="transmembrane region" description="Helical" evidence="1">
    <location>
        <begin position="173"/>
        <end position="192"/>
    </location>
</feature>
<dbReference type="HOGENOM" id="CLU_556249_0_0_2"/>
<accession>F4G0X6</accession>
<name>F4G0X6_METCR</name>
<organism evidence="2 3">
    <name type="scientific">Metallosphaera cuprina (strain Ar-4)</name>
    <dbReference type="NCBI Taxonomy" id="1006006"/>
    <lineage>
        <taxon>Archaea</taxon>
        <taxon>Thermoproteota</taxon>
        <taxon>Thermoprotei</taxon>
        <taxon>Sulfolobales</taxon>
        <taxon>Sulfolobaceae</taxon>
        <taxon>Metallosphaera</taxon>
    </lineage>
</organism>
<feature type="transmembrane region" description="Helical" evidence="1">
    <location>
        <begin position="312"/>
        <end position="330"/>
    </location>
</feature>
<dbReference type="OrthoDB" id="43802at2157"/>
<reference evidence="2 3" key="1">
    <citation type="journal article" date="2011" name="J. Bacteriol.">
        <title>Complete genome sequence of Metallosphaera cuprina, a metal sulfide-oxidizing archaeon from a hot spring.</title>
        <authorList>
            <person name="Liu L.J."/>
            <person name="You X.Y."/>
            <person name="Zheng H."/>
            <person name="Wang S."/>
            <person name="Jiang C.Y."/>
            <person name="Liu S.J."/>
        </authorList>
    </citation>
    <scope>NUCLEOTIDE SEQUENCE [LARGE SCALE GENOMIC DNA]</scope>
    <source>
        <strain evidence="2 3">Ar-4</strain>
    </source>
</reference>
<dbReference type="STRING" id="1006006.Mcup_1833"/>
<feature type="transmembrane region" description="Helical" evidence="1">
    <location>
        <begin position="283"/>
        <end position="306"/>
    </location>
</feature>
<keyword evidence="3" id="KW-1185">Reference proteome</keyword>
<feature type="transmembrane region" description="Helical" evidence="1">
    <location>
        <begin position="459"/>
        <end position="480"/>
    </location>
</feature>
<dbReference type="Proteomes" id="UP000007812">
    <property type="component" value="Chromosome"/>
</dbReference>
<dbReference type="RefSeq" id="WP_013738433.1">
    <property type="nucleotide sequence ID" value="NC_015435.1"/>
</dbReference>
<feature type="transmembrane region" description="Helical" evidence="1">
    <location>
        <begin position="146"/>
        <end position="167"/>
    </location>
</feature>
<sequence>MSKGKPGLVRVGLFNLALRLLASPISFLFSLVVARYLSIISVETFGAWQFIFVIITGYFTIPSNLLSSITSRYTAEGKPVGGIVIINMIISLFSLVIYIALTPFLVSISHYNEPFYFYLGSLLILMMYTLNAFNSISQGRSPRVNTIASLIFQSVRLGVALYGLIILRLSIEAVILAYVLGYVAQMAINAFFVNANLKIDFHVAFSALRKAVVFIIPYVQYILEATLTWVAVLLVRNTVPISYFESALIISNLIAWSTSSYSGLILKLSESKDPSLIETSIKLFSLSGSFFLLLALTDGLPLLFVLRPEYTAAYSALIILSVSNLLRGYFQLFYTSVYMKDQTLDTESREELKGALAKLSKQNAVLSSLGVGASILVMVALSVLHIYDPVSYSLAISSGLLINSILILISSFKSSKELYTFRIPKADSFVPPLSSIIIGLAFSLYPVTPIHGANLIHDFMIMFYRAVIALIPFVTINLAFTGYTRQLLRKGLEILT</sequence>
<keyword evidence="1" id="KW-0472">Membrane</keyword>
<feature type="transmembrane region" description="Helical" evidence="1">
    <location>
        <begin position="115"/>
        <end position="134"/>
    </location>
</feature>
<feature type="transmembrane region" description="Helical" evidence="1">
    <location>
        <begin position="79"/>
        <end position="100"/>
    </location>
</feature>
<feature type="transmembrane region" description="Helical" evidence="1">
    <location>
        <begin position="241"/>
        <end position="262"/>
    </location>
</feature>
<feature type="transmembrane region" description="Helical" evidence="1">
    <location>
        <begin position="390"/>
        <end position="409"/>
    </location>
</feature>
<feature type="transmembrane region" description="Helical" evidence="1">
    <location>
        <begin position="364"/>
        <end position="384"/>
    </location>
</feature>
<keyword evidence="1" id="KW-1133">Transmembrane helix</keyword>
<feature type="transmembrane region" description="Helical" evidence="1">
    <location>
        <begin position="212"/>
        <end position="235"/>
    </location>
</feature>
<evidence type="ECO:0008006" key="4">
    <source>
        <dbReference type="Google" id="ProtNLM"/>
    </source>
</evidence>
<feature type="transmembrane region" description="Helical" evidence="1">
    <location>
        <begin position="12"/>
        <end position="34"/>
    </location>
</feature>
<dbReference type="AlphaFoldDB" id="F4G0X6"/>
<feature type="transmembrane region" description="Helical" evidence="1">
    <location>
        <begin position="46"/>
        <end position="67"/>
    </location>
</feature>
<evidence type="ECO:0000313" key="2">
    <source>
        <dbReference type="EMBL" id="AEB95935.1"/>
    </source>
</evidence>
<dbReference type="EMBL" id="CP002656">
    <property type="protein sequence ID" value="AEB95935.1"/>
    <property type="molecule type" value="Genomic_DNA"/>
</dbReference>